<geneLocation type="plasmid" evidence="1 2">
    <name>p1</name>
</geneLocation>
<dbReference type="RefSeq" id="WP_254175275.1">
    <property type="nucleotide sequence ID" value="NZ_LR882968.1"/>
</dbReference>
<name>A0A9W4CU83_9CYAN</name>
<keyword evidence="2" id="KW-1185">Reference proteome</keyword>
<keyword evidence="1" id="KW-0614">Plasmid</keyword>
<gene>
    <name evidence="1" type="ORF">NO713_05733</name>
</gene>
<dbReference type="KEGG" id="ppsu:NO713_05733"/>
<proteinExistence type="predicted"/>
<dbReference type="Proteomes" id="UP001153719">
    <property type="component" value="Plasmid p1"/>
</dbReference>
<reference evidence="1" key="1">
    <citation type="submission" date="2020-09" db="EMBL/GenBank/DDBJ databases">
        <authorList>
            <person name="Blom J."/>
        </authorList>
    </citation>
    <scope>NUCLEOTIDE SEQUENCE</scope>
    <source>
        <strain evidence="1">No.713</strain>
        <plasmid evidence="1">p1</plasmid>
    </source>
</reference>
<evidence type="ECO:0000313" key="2">
    <source>
        <dbReference type="Proteomes" id="UP001153719"/>
    </source>
</evidence>
<organism evidence="1 2">
    <name type="scientific">Planktothrix pseudagardhii</name>
    <dbReference type="NCBI Taxonomy" id="132604"/>
    <lineage>
        <taxon>Bacteria</taxon>
        <taxon>Bacillati</taxon>
        <taxon>Cyanobacteriota</taxon>
        <taxon>Cyanophyceae</taxon>
        <taxon>Oscillatoriophycideae</taxon>
        <taxon>Oscillatoriales</taxon>
        <taxon>Microcoleaceae</taxon>
        <taxon>Planktothrix</taxon>
    </lineage>
</organism>
<protein>
    <submittedName>
        <fullName evidence="1">Uncharacterized protein</fullName>
    </submittedName>
</protein>
<evidence type="ECO:0000313" key="1">
    <source>
        <dbReference type="EMBL" id="CAD5988547.1"/>
    </source>
</evidence>
<sequence length="150" mass="17697">MDDIPVITPEIIPNEIKRFRPIRTGDENSKYCSKEKFARRLITEIEGDKTRSRSVATINKWIILLLENEPNFYRFYKPEQNLNDYVMWCLEQIHQEDLTLPKRGRGNPKIIAEFVKNNIHLFSAQRYQELLRNEHAKEQPIDSAKAIIAA</sequence>
<dbReference type="AlphaFoldDB" id="A0A9W4CU83"/>
<accession>A0A9W4CU83</accession>
<dbReference type="EMBL" id="LR882968">
    <property type="protein sequence ID" value="CAD5988547.1"/>
    <property type="molecule type" value="Genomic_DNA"/>
</dbReference>